<keyword evidence="1" id="KW-1133">Transmembrane helix</keyword>
<dbReference type="AlphaFoldDB" id="A0A543CKE3"/>
<dbReference type="RefSeq" id="WP_141956285.1">
    <property type="nucleotide sequence ID" value="NZ_VFOZ01000001.1"/>
</dbReference>
<comment type="caution">
    <text evidence="2">The sequence shown here is derived from an EMBL/GenBank/DDBJ whole genome shotgun (WGS) entry which is preliminary data.</text>
</comment>
<feature type="transmembrane region" description="Helical" evidence="1">
    <location>
        <begin position="6"/>
        <end position="27"/>
    </location>
</feature>
<keyword evidence="3" id="KW-1185">Reference proteome</keyword>
<sequence>MFLSLPTSAWILIAVGATLFNLVGMQWIIQIPEYRRKQFWMPVIGIVCVGSRSLVQSHTLAETLFLYAALIVGFPLALAPVRGQITRDYYRWLKDPTTKPSKASMTWVVTSMMIMLVVIIAVRAMGTKGGA</sequence>
<protein>
    <submittedName>
        <fullName evidence="2">Uncharacterized protein</fullName>
    </submittedName>
</protein>
<dbReference type="EMBL" id="VFOZ01000001">
    <property type="protein sequence ID" value="TQL97572.1"/>
    <property type="molecule type" value="Genomic_DNA"/>
</dbReference>
<reference evidence="2 3" key="1">
    <citation type="submission" date="2019-06" db="EMBL/GenBank/DDBJ databases">
        <title>Sequencing the genomes of 1000 actinobacteria strains.</title>
        <authorList>
            <person name="Klenk H.-P."/>
        </authorList>
    </citation>
    <scope>NUCLEOTIDE SEQUENCE [LARGE SCALE GENOMIC DNA]</scope>
    <source>
        <strain evidence="2 3">DSM 102200</strain>
    </source>
</reference>
<feature type="transmembrane region" description="Helical" evidence="1">
    <location>
        <begin position="64"/>
        <end position="83"/>
    </location>
</feature>
<feature type="transmembrane region" description="Helical" evidence="1">
    <location>
        <begin position="39"/>
        <end position="58"/>
    </location>
</feature>
<proteinExistence type="predicted"/>
<evidence type="ECO:0000313" key="2">
    <source>
        <dbReference type="EMBL" id="TQL97572.1"/>
    </source>
</evidence>
<keyword evidence="1" id="KW-0812">Transmembrane</keyword>
<dbReference type="OrthoDB" id="4302281at2"/>
<dbReference type="Proteomes" id="UP000316096">
    <property type="component" value="Unassembled WGS sequence"/>
</dbReference>
<accession>A0A543CKE3</accession>
<keyword evidence="1" id="KW-0472">Membrane</keyword>
<evidence type="ECO:0000256" key="1">
    <source>
        <dbReference type="SAM" id="Phobius"/>
    </source>
</evidence>
<evidence type="ECO:0000313" key="3">
    <source>
        <dbReference type="Proteomes" id="UP000316096"/>
    </source>
</evidence>
<gene>
    <name evidence="2" type="ORF">FB559_3166</name>
</gene>
<feature type="transmembrane region" description="Helical" evidence="1">
    <location>
        <begin position="104"/>
        <end position="125"/>
    </location>
</feature>
<organism evidence="2 3">
    <name type="scientific">Actinoallomurus bryophytorum</name>
    <dbReference type="NCBI Taxonomy" id="1490222"/>
    <lineage>
        <taxon>Bacteria</taxon>
        <taxon>Bacillati</taxon>
        <taxon>Actinomycetota</taxon>
        <taxon>Actinomycetes</taxon>
        <taxon>Streptosporangiales</taxon>
        <taxon>Thermomonosporaceae</taxon>
        <taxon>Actinoallomurus</taxon>
    </lineage>
</organism>
<name>A0A543CKE3_9ACTN</name>